<sequence length="47" mass="5582">MDVGHILVGRPWLYDHDMDHKMKPNTYSFLKDGKRFGYLKICGYPTH</sequence>
<protein>
    <submittedName>
        <fullName evidence="1">Uncharacterized protein</fullName>
    </submittedName>
</protein>
<gene>
    <name evidence="1" type="ORF">CCACVL1_22388</name>
</gene>
<dbReference type="Gramene" id="OMO63594">
    <property type="protein sequence ID" value="OMO63594"/>
    <property type="gene ID" value="CCACVL1_22388"/>
</dbReference>
<proteinExistence type="predicted"/>
<accession>A0A1R3GZQ3</accession>
<keyword evidence="2" id="KW-1185">Reference proteome</keyword>
<evidence type="ECO:0000313" key="2">
    <source>
        <dbReference type="Proteomes" id="UP000188268"/>
    </source>
</evidence>
<dbReference type="Proteomes" id="UP000188268">
    <property type="component" value="Unassembled WGS sequence"/>
</dbReference>
<reference evidence="1 2" key="1">
    <citation type="submission" date="2013-09" db="EMBL/GenBank/DDBJ databases">
        <title>Corchorus capsularis genome sequencing.</title>
        <authorList>
            <person name="Alam M."/>
            <person name="Haque M.S."/>
            <person name="Islam M.S."/>
            <person name="Emdad E.M."/>
            <person name="Islam M.M."/>
            <person name="Ahmed B."/>
            <person name="Halim A."/>
            <person name="Hossen Q.M.M."/>
            <person name="Hossain M.Z."/>
            <person name="Ahmed R."/>
            <person name="Khan M.M."/>
            <person name="Islam R."/>
            <person name="Rashid M.M."/>
            <person name="Khan S.A."/>
            <person name="Rahman M.S."/>
            <person name="Alam M."/>
        </authorList>
    </citation>
    <scope>NUCLEOTIDE SEQUENCE [LARGE SCALE GENOMIC DNA]</scope>
    <source>
        <strain evidence="2">cv. CVL-1</strain>
        <tissue evidence="1">Whole seedling</tissue>
    </source>
</reference>
<comment type="caution">
    <text evidence="1">The sequence shown here is derived from an EMBL/GenBank/DDBJ whole genome shotgun (WGS) entry which is preliminary data.</text>
</comment>
<dbReference type="OrthoDB" id="1689957at2759"/>
<evidence type="ECO:0000313" key="1">
    <source>
        <dbReference type="EMBL" id="OMO63594.1"/>
    </source>
</evidence>
<organism evidence="1 2">
    <name type="scientific">Corchorus capsularis</name>
    <name type="common">Jute</name>
    <dbReference type="NCBI Taxonomy" id="210143"/>
    <lineage>
        <taxon>Eukaryota</taxon>
        <taxon>Viridiplantae</taxon>
        <taxon>Streptophyta</taxon>
        <taxon>Embryophyta</taxon>
        <taxon>Tracheophyta</taxon>
        <taxon>Spermatophyta</taxon>
        <taxon>Magnoliopsida</taxon>
        <taxon>eudicotyledons</taxon>
        <taxon>Gunneridae</taxon>
        <taxon>Pentapetalae</taxon>
        <taxon>rosids</taxon>
        <taxon>malvids</taxon>
        <taxon>Malvales</taxon>
        <taxon>Malvaceae</taxon>
        <taxon>Grewioideae</taxon>
        <taxon>Apeibeae</taxon>
        <taxon>Corchorus</taxon>
    </lineage>
</organism>
<dbReference type="EMBL" id="AWWV01012917">
    <property type="protein sequence ID" value="OMO63594.1"/>
    <property type="molecule type" value="Genomic_DNA"/>
</dbReference>
<name>A0A1R3GZQ3_COCAP</name>
<dbReference type="AlphaFoldDB" id="A0A1R3GZQ3"/>